<evidence type="ECO:0000313" key="1">
    <source>
        <dbReference type="EMBL" id="RZF37009.1"/>
    </source>
</evidence>
<dbReference type="AlphaFoldDB" id="A0A482WTT0"/>
<gene>
    <name evidence="1" type="ORF">LSTR_LSTR004697</name>
</gene>
<reference evidence="1 2" key="1">
    <citation type="journal article" date="2017" name="Gigascience">
        <title>Genome sequence of the small brown planthopper, Laodelphax striatellus.</title>
        <authorList>
            <person name="Zhu J."/>
            <person name="Jiang F."/>
            <person name="Wang X."/>
            <person name="Yang P."/>
            <person name="Bao Y."/>
            <person name="Zhao W."/>
            <person name="Wang W."/>
            <person name="Lu H."/>
            <person name="Wang Q."/>
            <person name="Cui N."/>
            <person name="Li J."/>
            <person name="Chen X."/>
            <person name="Luo L."/>
            <person name="Yu J."/>
            <person name="Kang L."/>
            <person name="Cui F."/>
        </authorList>
    </citation>
    <scope>NUCLEOTIDE SEQUENCE [LARGE SCALE GENOMIC DNA]</scope>
    <source>
        <strain evidence="1">Lst14</strain>
    </source>
</reference>
<dbReference type="Proteomes" id="UP000291343">
    <property type="component" value="Unassembled WGS sequence"/>
</dbReference>
<name>A0A482WTT0_LAOST</name>
<evidence type="ECO:0000313" key="2">
    <source>
        <dbReference type="Proteomes" id="UP000291343"/>
    </source>
</evidence>
<sequence>MRESSSLSESEGSWVNSVMGVLRWRERNNNRHSSQSDKTVVNLSSSPTLLTQPITRGLYPVNAFPVYAALRLPFILRIALSLFAKCPAAAGASAAVCLPVNQASVWSECSAVIVHPNLAAAKLFGKLYYTESTKVRIELLPSAPARYGFSTCIHLKFEFEFKPRTQLNRIGLLEWLWVGPDWRNAGVPSFLKASLESSSSHTSCHCCYRNCGKYLVSNNEDWMVCSYALFWQGTL</sequence>
<dbReference type="InParanoid" id="A0A482WTT0"/>
<dbReference type="EMBL" id="QKKF02025464">
    <property type="protein sequence ID" value="RZF37009.1"/>
    <property type="molecule type" value="Genomic_DNA"/>
</dbReference>
<keyword evidence="2" id="KW-1185">Reference proteome</keyword>
<protein>
    <submittedName>
        <fullName evidence="1">Uncharacterized protein</fullName>
    </submittedName>
</protein>
<accession>A0A482WTT0</accession>
<organism evidence="1 2">
    <name type="scientific">Laodelphax striatellus</name>
    <name type="common">Small brown planthopper</name>
    <name type="synonym">Delphax striatella</name>
    <dbReference type="NCBI Taxonomy" id="195883"/>
    <lineage>
        <taxon>Eukaryota</taxon>
        <taxon>Metazoa</taxon>
        <taxon>Ecdysozoa</taxon>
        <taxon>Arthropoda</taxon>
        <taxon>Hexapoda</taxon>
        <taxon>Insecta</taxon>
        <taxon>Pterygota</taxon>
        <taxon>Neoptera</taxon>
        <taxon>Paraneoptera</taxon>
        <taxon>Hemiptera</taxon>
        <taxon>Auchenorrhyncha</taxon>
        <taxon>Fulgoroidea</taxon>
        <taxon>Delphacidae</taxon>
        <taxon>Criomorphinae</taxon>
        <taxon>Laodelphax</taxon>
    </lineage>
</organism>
<proteinExistence type="predicted"/>
<comment type="caution">
    <text evidence="1">The sequence shown here is derived from an EMBL/GenBank/DDBJ whole genome shotgun (WGS) entry which is preliminary data.</text>
</comment>